<keyword evidence="3" id="KW-1185">Reference proteome</keyword>
<dbReference type="EMBL" id="UYRR01009923">
    <property type="protein sequence ID" value="VDK25153.1"/>
    <property type="molecule type" value="Genomic_DNA"/>
</dbReference>
<gene>
    <name evidence="2" type="ORF">ASIM_LOCUS5198</name>
</gene>
<evidence type="ECO:0000256" key="1">
    <source>
        <dbReference type="SAM" id="SignalP"/>
    </source>
</evidence>
<accession>A0A0M3JCR9</accession>
<dbReference type="Proteomes" id="UP000267096">
    <property type="component" value="Unassembled WGS sequence"/>
</dbReference>
<reference evidence="4" key="1">
    <citation type="submission" date="2017-02" db="UniProtKB">
        <authorList>
            <consortium name="WormBaseParasite"/>
        </authorList>
    </citation>
    <scope>IDENTIFICATION</scope>
</reference>
<keyword evidence="1" id="KW-0732">Signal</keyword>
<feature type="signal peptide" evidence="1">
    <location>
        <begin position="1"/>
        <end position="26"/>
    </location>
</feature>
<protein>
    <submittedName>
        <fullName evidence="4">Secreted protein</fullName>
    </submittedName>
</protein>
<dbReference type="WBParaSite" id="ASIM_0000540201-mRNA-1">
    <property type="protein sequence ID" value="ASIM_0000540201-mRNA-1"/>
    <property type="gene ID" value="ASIM_0000540201"/>
</dbReference>
<proteinExistence type="predicted"/>
<organism evidence="4">
    <name type="scientific">Anisakis simplex</name>
    <name type="common">Herring worm</name>
    <dbReference type="NCBI Taxonomy" id="6269"/>
    <lineage>
        <taxon>Eukaryota</taxon>
        <taxon>Metazoa</taxon>
        <taxon>Ecdysozoa</taxon>
        <taxon>Nematoda</taxon>
        <taxon>Chromadorea</taxon>
        <taxon>Rhabditida</taxon>
        <taxon>Spirurina</taxon>
        <taxon>Ascaridomorpha</taxon>
        <taxon>Ascaridoidea</taxon>
        <taxon>Anisakidae</taxon>
        <taxon>Anisakis</taxon>
        <taxon>Anisakis simplex complex</taxon>
    </lineage>
</organism>
<sequence length="94" mass="11425">MRHFRMLSVSLSIITMLLFCISCTESLPISQALQFDYDENPFSLLRWKRFQPRGHNIPNWRQMRRNRHVQHQTLPQPSRFSFFDEPGRPIMMQF</sequence>
<evidence type="ECO:0000313" key="3">
    <source>
        <dbReference type="Proteomes" id="UP000267096"/>
    </source>
</evidence>
<evidence type="ECO:0000313" key="2">
    <source>
        <dbReference type="EMBL" id="VDK25153.1"/>
    </source>
</evidence>
<reference evidence="2 3" key="2">
    <citation type="submission" date="2018-11" db="EMBL/GenBank/DDBJ databases">
        <authorList>
            <consortium name="Pathogen Informatics"/>
        </authorList>
    </citation>
    <scope>NUCLEOTIDE SEQUENCE [LARGE SCALE GENOMIC DNA]</scope>
</reference>
<evidence type="ECO:0000313" key="4">
    <source>
        <dbReference type="WBParaSite" id="ASIM_0000540201-mRNA-1"/>
    </source>
</evidence>
<feature type="chain" id="PRO_5043120845" evidence="1">
    <location>
        <begin position="27"/>
        <end position="94"/>
    </location>
</feature>
<dbReference type="OrthoDB" id="10547148at2759"/>
<dbReference type="AlphaFoldDB" id="A0A0M3JCR9"/>
<name>A0A0M3JCR9_ANISI</name>